<dbReference type="InterPro" id="IPR050121">
    <property type="entry name" value="Cytochrome_P450_monoxygenase"/>
</dbReference>
<keyword evidence="5 7" id="KW-0408">Iron</keyword>
<keyword evidence="9" id="KW-1185">Reference proteome</keyword>
<sequence>MAFNIPVLAAGAALVLALYKLFLYPLFISPLSKIPAAHWSSHVCPVWIYYIRYKNIENATIHELHKTKGPIVRTAPKQLSVNCYEGGLKTIYTGGFHKTDFYHNRFENYGVDPMFAMSGKAHSDRKRMLSHVYSKSFILGNPTVRATTKAVLFDRLMPIIKSAADSGQPLEALEILSAYSMDAFTTYQFGLSVGSNYLQNEEERKWYLHTFYVRRPYLFWTTELPRFTSYMRKLGIKFVPDWVEKSTTDLEDWQMRLCDKAEDLLAAEAHVSVENNPLVYGWERAAFKKQDGKNAALNGQAYPRRLEIASDMYDHNAAAHETSGDTLTYLFYELSKRPDLQDQLRDELNTLSPPLRFPNVPEDLPDPKAVDQLTLLDAILQETLRLWVAVPGGQPRVTPSPSCTLAGYPNIPPGVRVQSHGFTIHRNPDVFPSPDEWIPERWLNQPPEKLAEMRRWFWAWGSGGAMCIGSNIATHSMKHCIAGVYTNYKSSIVSAPDMELAEGFTAGPRGGKLELNFQPVQGSETWELDKHEE</sequence>
<reference evidence="8 9" key="1">
    <citation type="submission" date="2020-01" db="EMBL/GenBank/DDBJ databases">
        <title>Identification and distribution of gene clusters putatively required for synthesis of sphingolipid metabolism inhibitors in phylogenetically diverse species of the filamentous fungus Fusarium.</title>
        <authorList>
            <person name="Kim H.-S."/>
            <person name="Busman M."/>
            <person name="Brown D.W."/>
            <person name="Divon H."/>
            <person name="Uhlig S."/>
            <person name="Proctor R.H."/>
        </authorList>
    </citation>
    <scope>NUCLEOTIDE SEQUENCE [LARGE SCALE GENOMIC DNA]</scope>
    <source>
        <strain evidence="8 9">NRRL 20459</strain>
    </source>
</reference>
<evidence type="ECO:0000256" key="4">
    <source>
        <dbReference type="ARBA" id="ARBA00022723"/>
    </source>
</evidence>
<comment type="similarity">
    <text evidence="2">Belongs to the cytochrome P450 family.</text>
</comment>
<evidence type="ECO:0000256" key="2">
    <source>
        <dbReference type="ARBA" id="ARBA00010617"/>
    </source>
</evidence>
<dbReference type="GO" id="GO:0016705">
    <property type="term" value="F:oxidoreductase activity, acting on paired donors, with incorporation or reduction of molecular oxygen"/>
    <property type="evidence" value="ECO:0007669"/>
    <property type="project" value="InterPro"/>
</dbReference>
<evidence type="ECO:0000256" key="3">
    <source>
        <dbReference type="ARBA" id="ARBA00022617"/>
    </source>
</evidence>
<gene>
    <name evidence="8" type="ORF">FALBO_9523</name>
</gene>
<dbReference type="EMBL" id="JAADYS010001328">
    <property type="protein sequence ID" value="KAF4463657.1"/>
    <property type="molecule type" value="Genomic_DNA"/>
</dbReference>
<proteinExistence type="inferred from homology"/>
<evidence type="ECO:0000256" key="1">
    <source>
        <dbReference type="ARBA" id="ARBA00001971"/>
    </source>
</evidence>
<dbReference type="CDD" id="cd11059">
    <property type="entry name" value="CYP_fungal"/>
    <property type="match status" value="1"/>
</dbReference>
<name>A0A8H4L668_9HYPO</name>
<evidence type="ECO:0000256" key="7">
    <source>
        <dbReference type="PIRSR" id="PIRSR602403-1"/>
    </source>
</evidence>
<dbReference type="Proteomes" id="UP000554235">
    <property type="component" value="Unassembled WGS sequence"/>
</dbReference>
<dbReference type="GO" id="GO:0004497">
    <property type="term" value="F:monooxygenase activity"/>
    <property type="evidence" value="ECO:0007669"/>
    <property type="project" value="UniProtKB-KW"/>
</dbReference>
<dbReference type="InterPro" id="IPR002403">
    <property type="entry name" value="Cyt_P450_E_grp-IV"/>
</dbReference>
<dbReference type="GO" id="GO:0020037">
    <property type="term" value="F:heme binding"/>
    <property type="evidence" value="ECO:0007669"/>
    <property type="project" value="InterPro"/>
</dbReference>
<protein>
    <submittedName>
        <fullName evidence="8">Cytochrome P450</fullName>
    </submittedName>
</protein>
<evidence type="ECO:0000256" key="6">
    <source>
        <dbReference type="ARBA" id="ARBA00023033"/>
    </source>
</evidence>
<comment type="caution">
    <text evidence="8">The sequence shown here is derived from an EMBL/GenBank/DDBJ whole genome shotgun (WGS) entry which is preliminary data.</text>
</comment>
<accession>A0A8H4L668</accession>
<evidence type="ECO:0000256" key="5">
    <source>
        <dbReference type="ARBA" id="ARBA00023004"/>
    </source>
</evidence>
<dbReference type="GO" id="GO:0005506">
    <property type="term" value="F:iron ion binding"/>
    <property type="evidence" value="ECO:0007669"/>
    <property type="project" value="InterPro"/>
</dbReference>
<organism evidence="8 9">
    <name type="scientific">Fusarium albosuccineum</name>
    <dbReference type="NCBI Taxonomy" id="1237068"/>
    <lineage>
        <taxon>Eukaryota</taxon>
        <taxon>Fungi</taxon>
        <taxon>Dikarya</taxon>
        <taxon>Ascomycota</taxon>
        <taxon>Pezizomycotina</taxon>
        <taxon>Sordariomycetes</taxon>
        <taxon>Hypocreomycetidae</taxon>
        <taxon>Hypocreales</taxon>
        <taxon>Nectriaceae</taxon>
        <taxon>Fusarium</taxon>
        <taxon>Fusarium decemcellulare species complex</taxon>
    </lineage>
</organism>
<keyword evidence="6" id="KW-0503">Monooxygenase</keyword>
<keyword evidence="4 7" id="KW-0479">Metal-binding</keyword>
<dbReference type="PANTHER" id="PTHR24305:SF166">
    <property type="entry name" value="CYTOCHROME P450 12A4, MITOCHONDRIAL-RELATED"/>
    <property type="match status" value="1"/>
</dbReference>
<dbReference type="PANTHER" id="PTHR24305">
    <property type="entry name" value="CYTOCHROME P450"/>
    <property type="match status" value="1"/>
</dbReference>
<evidence type="ECO:0000313" key="8">
    <source>
        <dbReference type="EMBL" id="KAF4463657.1"/>
    </source>
</evidence>
<dbReference type="OrthoDB" id="1470350at2759"/>
<evidence type="ECO:0000313" key="9">
    <source>
        <dbReference type="Proteomes" id="UP000554235"/>
    </source>
</evidence>
<dbReference type="Pfam" id="PF00067">
    <property type="entry name" value="p450"/>
    <property type="match status" value="1"/>
</dbReference>
<keyword evidence="3 7" id="KW-0349">Heme</keyword>
<dbReference type="SUPFAM" id="SSF48264">
    <property type="entry name" value="Cytochrome P450"/>
    <property type="match status" value="1"/>
</dbReference>
<dbReference type="InterPro" id="IPR001128">
    <property type="entry name" value="Cyt_P450"/>
</dbReference>
<dbReference type="PRINTS" id="PR00465">
    <property type="entry name" value="EP450IV"/>
</dbReference>
<keyword evidence="6" id="KW-0560">Oxidoreductase</keyword>
<dbReference type="Gene3D" id="1.10.630.10">
    <property type="entry name" value="Cytochrome P450"/>
    <property type="match status" value="1"/>
</dbReference>
<comment type="cofactor">
    <cofactor evidence="1 7">
        <name>heme</name>
        <dbReference type="ChEBI" id="CHEBI:30413"/>
    </cofactor>
</comment>
<feature type="binding site" description="axial binding residue" evidence="7">
    <location>
        <position position="467"/>
    </location>
    <ligand>
        <name>heme</name>
        <dbReference type="ChEBI" id="CHEBI:30413"/>
    </ligand>
    <ligandPart>
        <name>Fe</name>
        <dbReference type="ChEBI" id="CHEBI:18248"/>
    </ligandPart>
</feature>
<dbReference type="AlphaFoldDB" id="A0A8H4L668"/>
<dbReference type="InterPro" id="IPR036396">
    <property type="entry name" value="Cyt_P450_sf"/>
</dbReference>